<organism evidence="4 5">
    <name type="scientific">Tepidibacillus decaturensis</name>
    <dbReference type="NCBI Taxonomy" id="1413211"/>
    <lineage>
        <taxon>Bacteria</taxon>
        <taxon>Bacillati</taxon>
        <taxon>Bacillota</taxon>
        <taxon>Bacilli</taxon>
        <taxon>Bacillales</taxon>
        <taxon>Bacillaceae</taxon>
        <taxon>Tepidibacillus</taxon>
    </lineage>
</organism>
<dbReference type="Proteomes" id="UP000070352">
    <property type="component" value="Unassembled WGS sequence"/>
</dbReference>
<protein>
    <recommendedName>
        <fullName evidence="3">VTT domain-containing protein</fullName>
    </recommendedName>
</protein>
<keyword evidence="2" id="KW-0472">Membrane</keyword>
<evidence type="ECO:0000313" key="4">
    <source>
        <dbReference type="EMBL" id="KXG43939.1"/>
    </source>
</evidence>
<dbReference type="RefSeq" id="WP_068725069.1">
    <property type="nucleotide sequence ID" value="NZ_LSKU01000001.1"/>
</dbReference>
<dbReference type="InterPro" id="IPR032816">
    <property type="entry name" value="VTT_dom"/>
</dbReference>
<evidence type="ECO:0000259" key="3">
    <source>
        <dbReference type="Pfam" id="PF09335"/>
    </source>
</evidence>
<dbReference type="InterPro" id="IPR051311">
    <property type="entry name" value="DedA_domain"/>
</dbReference>
<dbReference type="Pfam" id="PF09335">
    <property type="entry name" value="VTT_dom"/>
    <property type="match status" value="1"/>
</dbReference>
<keyword evidence="2" id="KW-1133">Transmembrane helix</keyword>
<dbReference type="OrthoDB" id="9782291at2"/>
<feature type="domain" description="VTT" evidence="3">
    <location>
        <begin position="31"/>
        <end position="156"/>
    </location>
</feature>
<keyword evidence="2" id="KW-0812">Transmembrane</keyword>
<name>A0A135L4T3_9BACI</name>
<reference evidence="4 5" key="1">
    <citation type="submission" date="2016-02" db="EMBL/GenBank/DDBJ databases">
        <title>Draft Genome for Tepidibacillus decaturensis nov. sp. Strain Z9, an Anaerobic, Moderately Thermophilic and Heterotrophic Bacterium from Deep Subsurface of the Illinois Basin, USA.</title>
        <authorList>
            <person name="Dong Y."/>
            <person name="Chang J.Y."/>
            <person name="Sanford R."/>
            <person name="Fouke B.W."/>
        </authorList>
    </citation>
    <scope>NUCLEOTIDE SEQUENCE [LARGE SCALE GENOMIC DNA]</scope>
    <source>
        <strain evidence="4 5">Z9</strain>
    </source>
</reference>
<sequence>MVQHVVIPFILHYGYFGLFSLLVLGIVGLPIPDEILMIFTGYLVSLGKLNYLLTVFIALLGSMTGMSISFAIGYSFGHPFFEKYGRYIHVTPEKLDKVGQWFEQKGKLAVSIGYFIPGVRYLTAYLAGISQWEYKMFILFALLGGLFWVFGFITLGIVLKEHWYVFSIILHKYLQITIILTILLTIIFFFYHWNRQKRVSED</sequence>
<keyword evidence="5" id="KW-1185">Reference proteome</keyword>
<gene>
    <name evidence="4" type="ORF">U473_07910</name>
</gene>
<dbReference type="STRING" id="1413211.U473_07910"/>
<dbReference type="PANTHER" id="PTHR42709">
    <property type="entry name" value="ALKALINE PHOSPHATASE LIKE PROTEIN"/>
    <property type="match status" value="1"/>
</dbReference>
<feature type="transmembrane region" description="Helical" evidence="2">
    <location>
        <begin position="12"/>
        <end position="31"/>
    </location>
</feature>
<accession>A0A135L4T3</accession>
<dbReference type="AlphaFoldDB" id="A0A135L4T3"/>
<dbReference type="PANTHER" id="PTHR42709:SF9">
    <property type="entry name" value="ALKALINE PHOSPHATASE LIKE PROTEIN"/>
    <property type="match status" value="1"/>
</dbReference>
<evidence type="ECO:0000256" key="2">
    <source>
        <dbReference type="SAM" id="Phobius"/>
    </source>
</evidence>
<evidence type="ECO:0000313" key="5">
    <source>
        <dbReference type="Proteomes" id="UP000070352"/>
    </source>
</evidence>
<dbReference type="EMBL" id="LSKU01000001">
    <property type="protein sequence ID" value="KXG43939.1"/>
    <property type="molecule type" value="Genomic_DNA"/>
</dbReference>
<feature type="transmembrane region" description="Helical" evidence="2">
    <location>
        <begin position="51"/>
        <end position="76"/>
    </location>
</feature>
<comment type="caution">
    <text evidence="4">The sequence shown here is derived from an EMBL/GenBank/DDBJ whole genome shotgun (WGS) entry which is preliminary data.</text>
</comment>
<dbReference type="GO" id="GO:0005886">
    <property type="term" value="C:plasma membrane"/>
    <property type="evidence" value="ECO:0007669"/>
    <property type="project" value="TreeGrafter"/>
</dbReference>
<feature type="transmembrane region" description="Helical" evidence="2">
    <location>
        <begin position="137"/>
        <end position="158"/>
    </location>
</feature>
<evidence type="ECO:0000256" key="1">
    <source>
        <dbReference type="ARBA" id="ARBA00010792"/>
    </source>
</evidence>
<proteinExistence type="inferred from homology"/>
<feature type="transmembrane region" description="Helical" evidence="2">
    <location>
        <begin position="173"/>
        <end position="193"/>
    </location>
</feature>
<comment type="similarity">
    <text evidence="1">Belongs to the DedA family.</text>
</comment>